<evidence type="ECO:0000256" key="1">
    <source>
        <dbReference type="SAM" id="Phobius"/>
    </source>
</evidence>
<sequence>MEPLLPSDEEIDMVNVTDEPAGVDTVGVEVKHQPAAPTAPARSLCPSCPSFIARPASYVRTMIRTVSEDPHFAKLCWVFSTPLIPDDLSFTLPRTSIKVELDPPRVRCVKFLLITLAAMRFDHWLIRTTEPSNWERDLNFEWEQFMLYDLQSVMLDSMWFFVVGRYYERPGCDRLAFLAPLVGGFIFWSELAAMDWSKYSLSMYDIMCRWPAAMFLFIGSILFLVAFMTVMHVYTAAKERILAGRLCEIAATVYVFLLVNISDPSMHLHHWFTAFLIGQHANQKYWWSLAASALMWGGYVNGVAAWGRDPVLGCKAAFWESANQFCPFMDCFWEDDDTKAPTPAGVTHAPTPAPVFEEADWRTCNATGRLIP</sequence>
<evidence type="ECO:0000313" key="3">
    <source>
        <dbReference type="Proteomes" id="UP001165060"/>
    </source>
</evidence>
<dbReference type="EMBL" id="BRYB01006432">
    <property type="protein sequence ID" value="GMI57502.1"/>
    <property type="molecule type" value="Genomic_DNA"/>
</dbReference>
<proteinExistence type="predicted"/>
<keyword evidence="3" id="KW-1185">Reference proteome</keyword>
<feature type="transmembrane region" description="Helical" evidence="1">
    <location>
        <begin position="214"/>
        <end position="234"/>
    </location>
</feature>
<feature type="transmembrane region" description="Helical" evidence="1">
    <location>
        <begin position="175"/>
        <end position="194"/>
    </location>
</feature>
<feature type="transmembrane region" description="Helical" evidence="1">
    <location>
        <begin position="285"/>
        <end position="306"/>
    </location>
</feature>
<keyword evidence="1" id="KW-0812">Transmembrane</keyword>
<evidence type="ECO:0008006" key="4">
    <source>
        <dbReference type="Google" id="ProtNLM"/>
    </source>
</evidence>
<name>A0ABQ6ND83_9STRA</name>
<organism evidence="2 3">
    <name type="scientific">Tetraparma gracilis</name>
    <dbReference type="NCBI Taxonomy" id="2962635"/>
    <lineage>
        <taxon>Eukaryota</taxon>
        <taxon>Sar</taxon>
        <taxon>Stramenopiles</taxon>
        <taxon>Ochrophyta</taxon>
        <taxon>Bolidophyceae</taxon>
        <taxon>Parmales</taxon>
        <taxon>Triparmaceae</taxon>
        <taxon>Tetraparma</taxon>
    </lineage>
</organism>
<gene>
    <name evidence="2" type="ORF">TeGR_g265</name>
</gene>
<accession>A0ABQ6ND83</accession>
<protein>
    <recommendedName>
        <fullName evidence="4">Post-GPI attachment to proteins factor 3</fullName>
    </recommendedName>
</protein>
<reference evidence="2 3" key="1">
    <citation type="journal article" date="2023" name="Commun. Biol.">
        <title>Genome analysis of Parmales, the sister group of diatoms, reveals the evolutionary specialization of diatoms from phago-mixotrophs to photoautotrophs.</title>
        <authorList>
            <person name="Ban H."/>
            <person name="Sato S."/>
            <person name="Yoshikawa S."/>
            <person name="Yamada K."/>
            <person name="Nakamura Y."/>
            <person name="Ichinomiya M."/>
            <person name="Sato N."/>
            <person name="Blanc-Mathieu R."/>
            <person name="Endo H."/>
            <person name="Kuwata A."/>
            <person name="Ogata H."/>
        </authorList>
    </citation>
    <scope>NUCLEOTIDE SEQUENCE [LARGE SCALE GENOMIC DNA]</scope>
</reference>
<evidence type="ECO:0000313" key="2">
    <source>
        <dbReference type="EMBL" id="GMI57502.1"/>
    </source>
</evidence>
<comment type="caution">
    <text evidence="2">The sequence shown here is derived from an EMBL/GenBank/DDBJ whole genome shotgun (WGS) entry which is preliminary data.</text>
</comment>
<feature type="transmembrane region" description="Helical" evidence="1">
    <location>
        <begin position="246"/>
        <end position="265"/>
    </location>
</feature>
<keyword evidence="1" id="KW-0472">Membrane</keyword>
<dbReference type="Proteomes" id="UP001165060">
    <property type="component" value="Unassembled WGS sequence"/>
</dbReference>
<keyword evidence="1" id="KW-1133">Transmembrane helix</keyword>